<comment type="caution">
    <text evidence="1">The sequence shown here is derived from an EMBL/GenBank/DDBJ whole genome shotgun (WGS) entry which is preliminary data.</text>
</comment>
<keyword evidence="2" id="KW-1185">Reference proteome</keyword>
<name>A0A6G1EEK9_9ORYZ</name>
<gene>
    <name evidence="1" type="ORF">E2562_002104</name>
</gene>
<dbReference type="AlphaFoldDB" id="A0A6G1EEK9"/>
<protein>
    <submittedName>
        <fullName evidence="1">Uncharacterized protein</fullName>
    </submittedName>
</protein>
<dbReference type="Proteomes" id="UP000479710">
    <property type="component" value="Unassembled WGS sequence"/>
</dbReference>
<organism evidence="1 2">
    <name type="scientific">Oryza meyeriana var. granulata</name>
    <dbReference type="NCBI Taxonomy" id="110450"/>
    <lineage>
        <taxon>Eukaryota</taxon>
        <taxon>Viridiplantae</taxon>
        <taxon>Streptophyta</taxon>
        <taxon>Embryophyta</taxon>
        <taxon>Tracheophyta</taxon>
        <taxon>Spermatophyta</taxon>
        <taxon>Magnoliopsida</taxon>
        <taxon>Liliopsida</taxon>
        <taxon>Poales</taxon>
        <taxon>Poaceae</taxon>
        <taxon>BOP clade</taxon>
        <taxon>Oryzoideae</taxon>
        <taxon>Oryzeae</taxon>
        <taxon>Oryzinae</taxon>
        <taxon>Oryza</taxon>
        <taxon>Oryza meyeriana</taxon>
    </lineage>
</organism>
<evidence type="ECO:0000313" key="2">
    <source>
        <dbReference type="Proteomes" id="UP000479710"/>
    </source>
</evidence>
<proteinExistence type="predicted"/>
<reference evidence="1 2" key="1">
    <citation type="submission" date="2019-11" db="EMBL/GenBank/DDBJ databases">
        <title>Whole genome sequence of Oryza granulata.</title>
        <authorList>
            <person name="Li W."/>
        </authorList>
    </citation>
    <scope>NUCLEOTIDE SEQUENCE [LARGE SCALE GENOMIC DNA]</scope>
    <source>
        <strain evidence="2">cv. Menghai</strain>
        <tissue evidence="1">Leaf</tissue>
    </source>
</reference>
<sequence length="103" mass="11475">MPPRLPSHELPLPDLLLRRDAASAPLLPTRRSIWPSLLRIQGGFLLLKICETSAQAEASSKEGEDELVLLPTNESSDCLLRTRHITMALDLDDSNLVLKYNLC</sequence>
<evidence type="ECO:0000313" key="1">
    <source>
        <dbReference type="EMBL" id="KAF0922854.1"/>
    </source>
</evidence>
<accession>A0A6G1EEK9</accession>
<dbReference type="EMBL" id="SPHZ02000003">
    <property type="protein sequence ID" value="KAF0922854.1"/>
    <property type="molecule type" value="Genomic_DNA"/>
</dbReference>